<keyword evidence="6 11" id="KW-0720">Serine protease</keyword>
<dbReference type="InParanoid" id="A0A3P8UNW5"/>
<dbReference type="SUPFAM" id="SSF57440">
    <property type="entry name" value="Kringle-like"/>
    <property type="match status" value="1"/>
</dbReference>
<dbReference type="SUPFAM" id="SSF50494">
    <property type="entry name" value="Trypsin-like serine proteases"/>
    <property type="match status" value="1"/>
</dbReference>
<dbReference type="PROSITE" id="PS00021">
    <property type="entry name" value="KRINGLE_1"/>
    <property type="match status" value="1"/>
</dbReference>
<keyword evidence="5 11" id="KW-0378">Hydrolase</keyword>
<reference evidence="15" key="3">
    <citation type="submission" date="2025-09" db="UniProtKB">
        <authorList>
            <consortium name="Ensembl"/>
        </authorList>
    </citation>
    <scope>IDENTIFICATION</scope>
</reference>
<dbReference type="AlphaFoldDB" id="A0A3P8UNW5"/>
<dbReference type="PRINTS" id="PR00722">
    <property type="entry name" value="CHYMOTRYPSIN"/>
</dbReference>
<dbReference type="PROSITE" id="PS00134">
    <property type="entry name" value="TRYPSIN_HIS"/>
    <property type="match status" value="1"/>
</dbReference>
<keyword evidence="2" id="KW-0964">Secreted</keyword>
<sequence>MKHEVLIRRDSSRLTTTLTHSQTTVSSHLCSSSSHRKAQSRGDSHHQLLCRRAGRNGTLRTMKKNLAALVLTLAALTTAEPVEDIFKIFIFGTHCEQAKAGQCYEGVGLYYAGTTSTSGSGHTCLEWDVDTRERFMTSDVNGGRHNYCRNLFYRRRPWCYVWKNQQVVWEYCEIPRCVQVLPPSPPAPTEPAAEFTTCGLRIRPKQMKIVGGTKATIESHPWFAAIFWRSKSREMVFRCGGSLISSCWVLTAAHCFPEGSQNKARRFYITLGKQVLNESEPTSEQTFRVKKIIIHERFNNSEGNFNNDIALVQLKPRQGRCAEESQSVKVVCLPPPGHMVQPGVTCEITGFGKEKHGLWYKSQYLREAQVNLLAQDVCGQKDYYGNLITENMFCAARPDWSQDACEGDSGGPLVCEIQDRLFQFGVISWGDGCAKEFRPGVYAKVSNYNAWIEEKTGLSFTGRGSPPL</sequence>
<dbReference type="PANTHER" id="PTHR24264">
    <property type="entry name" value="TRYPSIN-RELATED"/>
    <property type="match status" value="1"/>
</dbReference>
<accession>A0A3P8UNW5</accession>
<dbReference type="InterPro" id="IPR001254">
    <property type="entry name" value="Trypsin_dom"/>
</dbReference>
<dbReference type="GO" id="GO:0004252">
    <property type="term" value="F:serine-type endopeptidase activity"/>
    <property type="evidence" value="ECO:0007669"/>
    <property type="project" value="UniProtKB-EC"/>
</dbReference>
<dbReference type="Pfam" id="PF00089">
    <property type="entry name" value="Trypsin"/>
    <property type="match status" value="1"/>
</dbReference>
<evidence type="ECO:0000313" key="15">
    <source>
        <dbReference type="Ensembl" id="ENSCSEP00000004062.1"/>
    </source>
</evidence>
<dbReference type="PROSITE" id="PS50070">
    <property type="entry name" value="KRINGLE_2"/>
    <property type="match status" value="1"/>
</dbReference>
<feature type="region of interest" description="Disordered" evidence="12">
    <location>
        <begin position="27"/>
        <end position="46"/>
    </location>
</feature>
<evidence type="ECO:0000256" key="10">
    <source>
        <dbReference type="PROSITE-ProRule" id="PRU00121"/>
    </source>
</evidence>
<dbReference type="PRINTS" id="PR00018">
    <property type="entry name" value="KRINGLE"/>
</dbReference>
<protein>
    <recommendedName>
        <fullName evidence="9">trypsin</fullName>
        <ecNumber evidence="9">3.4.21.4</ecNumber>
    </recommendedName>
</protein>
<dbReference type="CDD" id="cd00190">
    <property type="entry name" value="Tryp_SPc"/>
    <property type="match status" value="1"/>
</dbReference>
<evidence type="ECO:0000256" key="3">
    <source>
        <dbReference type="ARBA" id="ARBA00022572"/>
    </source>
</evidence>
<dbReference type="InterPro" id="IPR043504">
    <property type="entry name" value="Peptidase_S1_PA_chymotrypsin"/>
</dbReference>
<evidence type="ECO:0000256" key="2">
    <source>
        <dbReference type="ARBA" id="ARBA00022525"/>
    </source>
</evidence>
<proteinExistence type="predicted"/>
<evidence type="ECO:0000256" key="1">
    <source>
        <dbReference type="ARBA" id="ARBA00004239"/>
    </source>
</evidence>
<dbReference type="GO" id="GO:0005615">
    <property type="term" value="C:extracellular space"/>
    <property type="evidence" value="ECO:0007669"/>
    <property type="project" value="TreeGrafter"/>
</dbReference>
<dbReference type="PROSITE" id="PS50240">
    <property type="entry name" value="TRYPSIN_DOM"/>
    <property type="match status" value="1"/>
</dbReference>
<evidence type="ECO:0000259" key="14">
    <source>
        <dbReference type="PROSITE" id="PS50240"/>
    </source>
</evidence>
<keyword evidence="16" id="KW-1185">Reference proteome</keyword>
<keyword evidence="7" id="KW-1015">Disulfide bond</keyword>
<dbReference type="InterPro" id="IPR033116">
    <property type="entry name" value="TRYPSIN_SER"/>
</dbReference>
<dbReference type="InterPro" id="IPR013806">
    <property type="entry name" value="Kringle-like"/>
</dbReference>
<evidence type="ECO:0000256" key="5">
    <source>
        <dbReference type="ARBA" id="ARBA00022801"/>
    </source>
</evidence>
<keyword evidence="3 10" id="KW-0420">Kringle</keyword>
<dbReference type="CDD" id="cd00108">
    <property type="entry name" value="KR"/>
    <property type="match status" value="1"/>
</dbReference>
<evidence type="ECO:0000259" key="13">
    <source>
        <dbReference type="PROSITE" id="PS50070"/>
    </source>
</evidence>
<dbReference type="InterPro" id="IPR001314">
    <property type="entry name" value="Peptidase_S1A"/>
</dbReference>
<feature type="domain" description="Peptidase S1" evidence="14">
    <location>
        <begin position="209"/>
        <end position="457"/>
    </location>
</feature>
<dbReference type="Ensembl" id="ENSCSET00000004114.1">
    <property type="protein sequence ID" value="ENSCSEP00000004062.1"/>
    <property type="gene ID" value="ENSCSEG00000002628.1"/>
</dbReference>
<evidence type="ECO:0000256" key="6">
    <source>
        <dbReference type="ARBA" id="ARBA00022825"/>
    </source>
</evidence>
<dbReference type="STRING" id="244447.ENSCSEP00000004062"/>
<dbReference type="InterPro" id="IPR000001">
    <property type="entry name" value="Kringle"/>
</dbReference>
<dbReference type="InterPro" id="IPR050127">
    <property type="entry name" value="Serine_Proteases_S1"/>
</dbReference>
<dbReference type="FunFam" id="2.40.10.10:FF:000003">
    <property type="entry name" value="Transmembrane serine protease 3"/>
    <property type="match status" value="1"/>
</dbReference>
<dbReference type="Gene3D" id="2.40.10.10">
    <property type="entry name" value="Trypsin-like serine proteases"/>
    <property type="match status" value="1"/>
</dbReference>
<dbReference type="GeneTree" id="ENSGT00940000159778"/>
<evidence type="ECO:0000256" key="12">
    <source>
        <dbReference type="SAM" id="MobiDB-lite"/>
    </source>
</evidence>
<comment type="catalytic activity">
    <reaction evidence="8">
        <text>Preferential cleavage: Arg-|-Xaa, Lys-|-Xaa.</text>
        <dbReference type="EC" id="3.4.21.4"/>
    </reaction>
</comment>
<dbReference type="InterPro" id="IPR009003">
    <property type="entry name" value="Peptidase_S1_PA"/>
</dbReference>
<dbReference type="InterPro" id="IPR018114">
    <property type="entry name" value="TRYPSIN_HIS"/>
</dbReference>
<name>A0A3P8UNW5_CYNSE</name>
<reference evidence="15" key="2">
    <citation type="submission" date="2025-08" db="UniProtKB">
        <authorList>
            <consortium name="Ensembl"/>
        </authorList>
    </citation>
    <scope>IDENTIFICATION</scope>
</reference>
<dbReference type="SMART" id="SM00130">
    <property type="entry name" value="KR"/>
    <property type="match status" value="1"/>
</dbReference>
<dbReference type="GO" id="GO:0033628">
    <property type="term" value="P:regulation of cell adhesion mediated by integrin"/>
    <property type="evidence" value="ECO:0007669"/>
    <property type="project" value="TreeGrafter"/>
</dbReference>
<keyword evidence="4 11" id="KW-0645">Protease</keyword>
<evidence type="ECO:0000313" key="16">
    <source>
        <dbReference type="Proteomes" id="UP000265120"/>
    </source>
</evidence>
<evidence type="ECO:0000256" key="8">
    <source>
        <dbReference type="ARBA" id="ARBA00036320"/>
    </source>
</evidence>
<dbReference type="PANTHER" id="PTHR24264:SF63">
    <property type="entry name" value="PLASMINOGEN ACTIVATOR, UROKINASE B"/>
    <property type="match status" value="1"/>
</dbReference>
<feature type="domain" description="Kringle" evidence="13">
    <location>
        <begin position="102"/>
        <end position="177"/>
    </location>
</feature>
<dbReference type="PROSITE" id="PS00135">
    <property type="entry name" value="TRYPSIN_SER"/>
    <property type="match status" value="1"/>
</dbReference>
<dbReference type="FunCoup" id="A0A3P8UNW5">
    <property type="interactions" value="242"/>
</dbReference>
<evidence type="ECO:0000256" key="11">
    <source>
        <dbReference type="RuleBase" id="RU363034"/>
    </source>
</evidence>
<dbReference type="Proteomes" id="UP000265120">
    <property type="component" value="Chromosome 8"/>
</dbReference>
<evidence type="ECO:0000256" key="9">
    <source>
        <dbReference type="ARBA" id="ARBA00038868"/>
    </source>
</evidence>
<dbReference type="Pfam" id="PF00051">
    <property type="entry name" value="Kringle"/>
    <property type="match status" value="1"/>
</dbReference>
<evidence type="ECO:0000256" key="4">
    <source>
        <dbReference type="ARBA" id="ARBA00022670"/>
    </source>
</evidence>
<dbReference type="EC" id="3.4.21.4" evidence="9"/>
<reference evidence="15 16" key="1">
    <citation type="journal article" date="2014" name="Nat. Genet.">
        <title>Whole-genome sequence of a flatfish provides insights into ZW sex chromosome evolution and adaptation to a benthic lifestyle.</title>
        <authorList>
            <person name="Chen S."/>
            <person name="Zhang G."/>
            <person name="Shao C."/>
            <person name="Huang Q."/>
            <person name="Liu G."/>
            <person name="Zhang P."/>
            <person name="Song W."/>
            <person name="An N."/>
            <person name="Chalopin D."/>
            <person name="Volff J.N."/>
            <person name="Hong Y."/>
            <person name="Li Q."/>
            <person name="Sha Z."/>
            <person name="Zhou H."/>
            <person name="Xie M."/>
            <person name="Yu Q."/>
            <person name="Liu Y."/>
            <person name="Xiang H."/>
            <person name="Wang N."/>
            <person name="Wu K."/>
            <person name="Yang C."/>
            <person name="Zhou Q."/>
            <person name="Liao X."/>
            <person name="Yang L."/>
            <person name="Hu Q."/>
            <person name="Zhang J."/>
            <person name="Meng L."/>
            <person name="Jin L."/>
            <person name="Tian Y."/>
            <person name="Lian J."/>
            <person name="Yang J."/>
            <person name="Miao G."/>
            <person name="Liu S."/>
            <person name="Liang Z."/>
            <person name="Yan F."/>
            <person name="Li Y."/>
            <person name="Sun B."/>
            <person name="Zhang H."/>
            <person name="Zhang J."/>
            <person name="Zhu Y."/>
            <person name="Du M."/>
            <person name="Zhao Y."/>
            <person name="Schartl M."/>
            <person name="Tang Q."/>
            <person name="Wang J."/>
        </authorList>
    </citation>
    <scope>NUCLEOTIDE SEQUENCE</scope>
</reference>
<dbReference type="GO" id="GO:0031639">
    <property type="term" value="P:plasminogen activation"/>
    <property type="evidence" value="ECO:0007669"/>
    <property type="project" value="TreeGrafter"/>
</dbReference>
<organism evidence="15 16">
    <name type="scientific">Cynoglossus semilaevis</name>
    <name type="common">Tongue sole</name>
    <dbReference type="NCBI Taxonomy" id="244447"/>
    <lineage>
        <taxon>Eukaryota</taxon>
        <taxon>Metazoa</taxon>
        <taxon>Chordata</taxon>
        <taxon>Craniata</taxon>
        <taxon>Vertebrata</taxon>
        <taxon>Euteleostomi</taxon>
        <taxon>Actinopterygii</taxon>
        <taxon>Neopterygii</taxon>
        <taxon>Teleostei</taxon>
        <taxon>Neoteleostei</taxon>
        <taxon>Acanthomorphata</taxon>
        <taxon>Carangaria</taxon>
        <taxon>Pleuronectiformes</taxon>
        <taxon>Pleuronectoidei</taxon>
        <taxon>Cynoglossidae</taxon>
        <taxon>Cynoglossinae</taxon>
        <taxon>Cynoglossus</taxon>
    </lineage>
</organism>
<comment type="subcellular location">
    <subcellularLocation>
        <location evidence="1">Secreted</location>
        <location evidence="1">Extracellular space</location>
    </subcellularLocation>
</comment>
<evidence type="ECO:0000256" key="7">
    <source>
        <dbReference type="ARBA" id="ARBA00023157"/>
    </source>
</evidence>
<dbReference type="InterPro" id="IPR038178">
    <property type="entry name" value="Kringle_sf"/>
</dbReference>
<comment type="caution">
    <text evidence="10">Lacks conserved residue(s) required for the propagation of feature annotation.</text>
</comment>
<dbReference type="InterPro" id="IPR018056">
    <property type="entry name" value="Kringle_CS"/>
</dbReference>
<dbReference type="SMART" id="SM00020">
    <property type="entry name" value="Tryp_SPc"/>
    <property type="match status" value="1"/>
</dbReference>
<dbReference type="Gene3D" id="2.40.20.10">
    <property type="entry name" value="Plasminogen Kringle 4"/>
    <property type="match status" value="1"/>
</dbReference>